<dbReference type="EMBL" id="CM023473">
    <property type="protein sequence ID" value="KAH7955212.1"/>
    <property type="molecule type" value="Genomic_DNA"/>
</dbReference>
<evidence type="ECO:0000313" key="2">
    <source>
        <dbReference type="Proteomes" id="UP000821865"/>
    </source>
</evidence>
<proteinExistence type="predicted"/>
<sequence length="580" mass="64022">MSSTSSAFTKRTDSSSEVTYALSPFFRSLRQPIMKTAICITWLVAVCVAQEETRISSSSNVFGFELLREIPVSSQTNIFYSPYSVYTAMAMTYVGARGDTLQDLHEALHYSSVGLSHDRVPSAHAKHTRRLREPSNSTLYVANAAVIQEGYNVEPQYLDSLRQYFDAEVSTANLADEQALRTINDWVKNKTAGKIEELLSEPLSSDARLVLLNAIYFKGMWNTPFHAGATSKAPFFNSGTERVQVDMMRQQLTTAYAQDDETNAQVVDLAYTGLDYSMVIVLPREKNGVDALRRNFSLPLYHRLLLKLRDTNVDVALPKFKIESLYKLKEPLSQLGASKVFDKHQADFSGISGSRDLFVYDVVHKAVVEVNEEGSEAAGSTAVVFEVESIRSRGIMKPLATLATVLAVSCFQLSLGETEKEHKLIEANNEFAIRLLKVLPSPPDDNVFFSPYSLSTALGMTFIGARGATVQELAQGLGFKLDKLNPLKSHLTHLGLGKIFGDADLSGITGDHQLVVSDVLQRAVVDVNEEGTEAAAVSGVALVIRTGTESFSFTADHPFMFFIRDRKTNEIFFAGQVNKL</sequence>
<gene>
    <name evidence="1" type="ORF">HPB49_025523</name>
</gene>
<keyword evidence="2" id="KW-1185">Reference proteome</keyword>
<comment type="caution">
    <text evidence="1">The sequence shown here is derived from an EMBL/GenBank/DDBJ whole genome shotgun (WGS) entry which is preliminary data.</text>
</comment>
<protein>
    <submittedName>
        <fullName evidence="1">Uncharacterized protein</fullName>
    </submittedName>
</protein>
<accession>A0ACB8D1D5</accession>
<reference evidence="1" key="1">
    <citation type="submission" date="2020-05" db="EMBL/GenBank/DDBJ databases">
        <title>Large-scale comparative analyses of tick genomes elucidate their genetic diversity and vector capacities.</title>
        <authorList>
            <person name="Jia N."/>
            <person name="Wang J."/>
            <person name="Shi W."/>
            <person name="Du L."/>
            <person name="Sun Y."/>
            <person name="Zhan W."/>
            <person name="Jiang J."/>
            <person name="Wang Q."/>
            <person name="Zhang B."/>
            <person name="Ji P."/>
            <person name="Sakyi L.B."/>
            <person name="Cui X."/>
            <person name="Yuan T."/>
            <person name="Jiang B."/>
            <person name="Yang W."/>
            <person name="Lam T.T.-Y."/>
            <person name="Chang Q."/>
            <person name="Ding S."/>
            <person name="Wang X."/>
            <person name="Zhu J."/>
            <person name="Ruan X."/>
            <person name="Zhao L."/>
            <person name="Wei J."/>
            <person name="Que T."/>
            <person name="Du C."/>
            <person name="Cheng J."/>
            <person name="Dai P."/>
            <person name="Han X."/>
            <person name="Huang E."/>
            <person name="Gao Y."/>
            <person name="Liu J."/>
            <person name="Shao H."/>
            <person name="Ye R."/>
            <person name="Li L."/>
            <person name="Wei W."/>
            <person name="Wang X."/>
            <person name="Wang C."/>
            <person name="Yang T."/>
            <person name="Huo Q."/>
            <person name="Li W."/>
            <person name="Guo W."/>
            <person name="Chen H."/>
            <person name="Zhou L."/>
            <person name="Ni X."/>
            <person name="Tian J."/>
            <person name="Zhou Y."/>
            <person name="Sheng Y."/>
            <person name="Liu T."/>
            <person name="Pan Y."/>
            <person name="Xia L."/>
            <person name="Li J."/>
            <person name="Zhao F."/>
            <person name="Cao W."/>
        </authorList>
    </citation>
    <scope>NUCLEOTIDE SEQUENCE</scope>
    <source>
        <strain evidence="1">Dsil-2018</strain>
    </source>
</reference>
<name>A0ACB8D1D5_DERSI</name>
<organism evidence="1 2">
    <name type="scientific">Dermacentor silvarum</name>
    <name type="common">Tick</name>
    <dbReference type="NCBI Taxonomy" id="543639"/>
    <lineage>
        <taxon>Eukaryota</taxon>
        <taxon>Metazoa</taxon>
        <taxon>Ecdysozoa</taxon>
        <taxon>Arthropoda</taxon>
        <taxon>Chelicerata</taxon>
        <taxon>Arachnida</taxon>
        <taxon>Acari</taxon>
        <taxon>Parasitiformes</taxon>
        <taxon>Ixodida</taxon>
        <taxon>Ixodoidea</taxon>
        <taxon>Ixodidae</taxon>
        <taxon>Rhipicephalinae</taxon>
        <taxon>Dermacentor</taxon>
    </lineage>
</organism>
<dbReference type="Proteomes" id="UP000821865">
    <property type="component" value="Chromosome 4"/>
</dbReference>
<evidence type="ECO:0000313" key="1">
    <source>
        <dbReference type="EMBL" id="KAH7955212.1"/>
    </source>
</evidence>